<sequence>MPHADGIQANIISNGTPLAEYPSPTTAPNTVFCESTPEEDDSHPEQIVKNLGTVSLEFFHCRLGPQKPSGKSFVPSVASTSKFSERNKKASMIPHTIGLGESTIASKARSSTSYANCQIESTPYLRFVWQYRSRSMLITAGLIPRPPSPLPDLRLSMPPRPRPQNHESRPVQGQASSLGTNGNDQVSCGPSTKTTQGEIKPDVKPKTIVSKSVVIDLCDDDDRPMVSFSSLENPIILDDDDDEQTNQSSNQVTQASSSSARKVDVKPAEMKLETRGITNENKPSKQTKRAPDASDVDELDEKRVKVEI</sequence>
<dbReference type="OrthoDB" id="3364132at2759"/>
<dbReference type="Pfam" id="PF25534">
    <property type="entry name" value="DUF7918"/>
    <property type="match status" value="1"/>
</dbReference>
<dbReference type="eggNOG" id="ENOG502SAV6">
    <property type="taxonomic scope" value="Eukaryota"/>
</dbReference>
<feature type="region of interest" description="Disordered" evidence="1">
    <location>
        <begin position="142"/>
        <end position="203"/>
    </location>
</feature>
<dbReference type="HOGENOM" id="CLU_063082_0_0_1"/>
<feature type="compositionally biased region" description="Basic and acidic residues" evidence="1">
    <location>
        <begin position="261"/>
        <end position="274"/>
    </location>
</feature>
<feature type="domain" description="DUF7918" evidence="2">
    <location>
        <begin position="35"/>
        <end position="145"/>
    </location>
</feature>
<dbReference type="STRING" id="747676.F4RFY7"/>
<organism evidence="4">
    <name type="scientific">Melampsora larici-populina (strain 98AG31 / pathotype 3-4-7)</name>
    <name type="common">Poplar leaf rust fungus</name>
    <dbReference type="NCBI Taxonomy" id="747676"/>
    <lineage>
        <taxon>Eukaryota</taxon>
        <taxon>Fungi</taxon>
        <taxon>Dikarya</taxon>
        <taxon>Basidiomycota</taxon>
        <taxon>Pucciniomycotina</taxon>
        <taxon>Pucciniomycetes</taxon>
        <taxon>Pucciniales</taxon>
        <taxon>Melampsoraceae</taxon>
        <taxon>Melampsora</taxon>
    </lineage>
</organism>
<keyword evidence="4" id="KW-1185">Reference proteome</keyword>
<accession>F4RFY7</accession>
<dbReference type="PANTHER" id="PTHR36223">
    <property type="entry name" value="BETA-LACTAMASE-TYPE TRANSPEPTIDASE FOLD DOMAIN CONTAINING PROTEIN"/>
    <property type="match status" value="1"/>
</dbReference>
<feature type="compositionally biased region" description="Polar residues" evidence="1">
    <location>
        <begin position="171"/>
        <end position="197"/>
    </location>
</feature>
<dbReference type="AlphaFoldDB" id="F4RFY7"/>
<reference evidence="4" key="1">
    <citation type="journal article" date="2011" name="Proc. Natl. Acad. Sci. U.S.A.">
        <title>Obligate biotrophy features unraveled by the genomic analysis of rust fungi.</title>
        <authorList>
            <person name="Duplessis S."/>
            <person name="Cuomo C.A."/>
            <person name="Lin Y.-C."/>
            <person name="Aerts A."/>
            <person name="Tisserant E."/>
            <person name="Veneault-Fourrey C."/>
            <person name="Joly D.L."/>
            <person name="Hacquard S."/>
            <person name="Amselem J."/>
            <person name="Cantarel B.L."/>
            <person name="Chiu R."/>
            <person name="Coutinho P.M."/>
            <person name="Feau N."/>
            <person name="Field M."/>
            <person name="Frey P."/>
            <person name="Gelhaye E."/>
            <person name="Goldberg J."/>
            <person name="Grabherr M.G."/>
            <person name="Kodira C.D."/>
            <person name="Kohler A."/>
            <person name="Kuees U."/>
            <person name="Lindquist E.A."/>
            <person name="Lucas S.M."/>
            <person name="Mago R."/>
            <person name="Mauceli E."/>
            <person name="Morin E."/>
            <person name="Murat C."/>
            <person name="Pangilinan J.L."/>
            <person name="Park R."/>
            <person name="Pearson M."/>
            <person name="Quesneville H."/>
            <person name="Rouhier N."/>
            <person name="Sakthikumar S."/>
            <person name="Salamov A.A."/>
            <person name="Schmutz J."/>
            <person name="Selles B."/>
            <person name="Shapiro H."/>
            <person name="Tanguay P."/>
            <person name="Tuskan G.A."/>
            <person name="Henrissat B."/>
            <person name="Van de Peer Y."/>
            <person name="Rouze P."/>
            <person name="Ellis J.G."/>
            <person name="Dodds P.N."/>
            <person name="Schein J.E."/>
            <person name="Zhong S."/>
            <person name="Hamelin R.C."/>
            <person name="Grigoriev I.V."/>
            <person name="Szabo L.J."/>
            <person name="Martin F."/>
        </authorList>
    </citation>
    <scope>NUCLEOTIDE SEQUENCE [LARGE SCALE GENOMIC DNA]</scope>
    <source>
        <strain evidence="4">98AG31 / pathotype 3-4-7</strain>
    </source>
</reference>
<name>F4RFY7_MELLP</name>
<dbReference type="Proteomes" id="UP000001072">
    <property type="component" value="Unassembled WGS sequence"/>
</dbReference>
<dbReference type="GeneID" id="18922412"/>
<evidence type="ECO:0000313" key="3">
    <source>
        <dbReference type="EMBL" id="EGG08453.1"/>
    </source>
</evidence>
<dbReference type="EMBL" id="GL883100">
    <property type="protein sequence ID" value="EGG08453.1"/>
    <property type="molecule type" value="Genomic_DNA"/>
</dbReference>
<gene>
    <name evidence="3" type="ORF">MELLADRAFT_104850</name>
</gene>
<dbReference type="InParanoid" id="F4RFY7"/>
<evidence type="ECO:0000313" key="4">
    <source>
        <dbReference type="Proteomes" id="UP000001072"/>
    </source>
</evidence>
<dbReference type="KEGG" id="mlr:MELLADRAFT_104850"/>
<dbReference type="VEuPathDB" id="FungiDB:MELLADRAFT_104850"/>
<proteinExistence type="predicted"/>
<dbReference type="InterPro" id="IPR057678">
    <property type="entry name" value="DUF7918"/>
</dbReference>
<dbReference type="RefSeq" id="XP_007408039.1">
    <property type="nucleotide sequence ID" value="XM_007407977.1"/>
</dbReference>
<evidence type="ECO:0000256" key="1">
    <source>
        <dbReference type="SAM" id="MobiDB-lite"/>
    </source>
</evidence>
<feature type="compositionally biased region" description="Low complexity" evidence="1">
    <location>
        <begin position="245"/>
        <end position="260"/>
    </location>
</feature>
<feature type="region of interest" description="Disordered" evidence="1">
    <location>
        <begin position="237"/>
        <end position="308"/>
    </location>
</feature>
<dbReference type="PANTHER" id="PTHR36223:SF1">
    <property type="entry name" value="TRANSCRIPTION ELONGATION FACTOR EAF N-TERMINAL DOMAIN-CONTAINING PROTEIN"/>
    <property type="match status" value="1"/>
</dbReference>
<evidence type="ECO:0000259" key="2">
    <source>
        <dbReference type="Pfam" id="PF25534"/>
    </source>
</evidence>
<protein>
    <recommendedName>
        <fullName evidence="2">DUF7918 domain-containing protein</fullName>
    </recommendedName>
</protein>